<dbReference type="KEGG" id="bgm:CAL15_05305"/>
<dbReference type="STRING" id="463040.CAL15_05305"/>
<protein>
    <recommendedName>
        <fullName evidence="3">DUF2894 domain-containing protein</fullName>
    </recommendedName>
</protein>
<evidence type="ECO:0000313" key="2">
    <source>
        <dbReference type="Proteomes" id="UP000194161"/>
    </source>
</evidence>
<dbReference type="Pfam" id="PF11445">
    <property type="entry name" value="DUF2894"/>
    <property type="match status" value="1"/>
</dbReference>
<accession>A0A1W6Z8Z5</accession>
<organism evidence="1 2">
    <name type="scientific">Bordetella genomosp. 13</name>
    <dbReference type="NCBI Taxonomy" id="463040"/>
    <lineage>
        <taxon>Bacteria</taxon>
        <taxon>Pseudomonadati</taxon>
        <taxon>Pseudomonadota</taxon>
        <taxon>Betaproteobacteria</taxon>
        <taxon>Burkholderiales</taxon>
        <taxon>Alcaligenaceae</taxon>
        <taxon>Bordetella</taxon>
    </lineage>
</organism>
<sequence>MRPRPMDDPRAALRAWQAAGHDRLDPVRFRFLESLARRTEALDGAARRRVDARLADLAQAYARMVEQAAPGEVAQVSAPSPRVASAARADASSPPQSLAGLAAYLAQRPRGSVRNDGTVPPRDVYPELAALDEFRALWTRLGADKQMQQSLEKVPENAGPLNSNHLVHRSLSMMRSLSPGYLHQFLSYVDALSALEQLCNVSDPAGQLLARLDGARKSGRGKAR</sequence>
<dbReference type="EMBL" id="CP021111">
    <property type="protein sequence ID" value="ARP93853.1"/>
    <property type="molecule type" value="Genomic_DNA"/>
</dbReference>
<reference evidence="1 2" key="1">
    <citation type="submission" date="2017-05" db="EMBL/GenBank/DDBJ databases">
        <title>Complete and WGS of Bordetella genogroups.</title>
        <authorList>
            <person name="Spilker T."/>
            <person name="LiPuma J."/>
        </authorList>
    </citation>
    <scope>NUCLEOTIDE SEQUENCE [LARGE SCALE GENOMIC DNA]</scope>
    <source>
        <strain evidence="1 2">AU7206</strain>
    </source>
</reference>
<dbReference type="OrthoDB" id="6025757at2"/>
<keyword evidence="2" id="KW-1185">Reference proteome</keyword>
<dbReference type="InterPro" id="IPR021549">
    <property type="entry name" value="DUF2894"/>
</dbReference>
<evidence type="ECO:0008006" key="3">
    <source>
        <dbReference type="Google" id="ProtNLM"/>
    </source>
</evidence>
<gene>
    <name evidence="1" type="ORF">CAL15_05305</name>
</gene>
<dbReference type="Proteomes" id="UP000194161">
    <property type="component" value="Chromosome"/>
</dbReference>
<proteinExistence type="predicted"/>
<evidence type="ECO:0000313" key="1">
    <source>
        <dbReference type="EMBL" id="ARP93853.1"/>
    </source>
</evidence>
<name>A0A1W6Z8Z5_9BORD</name>
<dbReference type="AlphaFoldDB" id="A0A1W6Z8Z5"/>